<protein>
    <submittedName>
        <fullName evidence="2">Uncharacterized protein</fullName>
    </submittedName>
</protein>
<sequence length="59" mass="6844">MAERGPQRRVSREKNDRDKQWPTYPPFPLSPIGVYGGVRELRQLIGRRNGSDQTFIQTS</sequence>
<feature type="compositionally biased region" description="Basic and acidic residues" evidence="1">
    <location>
        <begin position="1"/>
        <end position="20"/>
    </location>
</feature>
<organism evidence="2 3">
    <name type="scientific">Liparis tanakae</name>
    <name type="common">Tanaka's snailfish</name>
    <dbReference type="NCBI Taxonomy" id="230148"/>
    <lineage>
        <taxon>Eukaryota</taxon>
        <taxon>Metazoa</taxon>
        <taxon>Chordata</taxon>
        <taxon>Craniata</taxon>
        <taxon>Vertebrata</taxon>
        <taxon>Euteleostomi</taxon>
        <taxon>Actinopterygii</taxon>
        <taxon>Neopterygii</taxon>
        <taxon>Teleostei</taxon>
        <taxon>Neoteleostei</taxon>
        <taxon>Acanthomorphata</taxon>
        <taxon>Eupercaria</taxon>
        <taxon>Perciformes</taxon>
        <taxon>Cottioidei</taxon>
        <taxon>Cottales</taxon>
        <taxon>Liparidae</taxon>
        <taxon>Liparis</taxon>
    </lineage>
</organism>
<evidence type="ECO:0000256" key="1">
    <source>
        <dbReference type="SAM" id="MobiDB-lite"/>
    </source>
</evidence>
<dbReference type="EMBL" id="SRLO01000005">
    <property type="protein sequence ID" value="TNN88604.1"/>
    <property type="molecule type" value="Genomic_DNA"/>
</dbReference>
<dbReference type="Proteomes" id="UP000314294">
    <property type="component" value="Unassembled WGS sequence"/>
</dbReference>
<reference evidence="2 3" key="1">
    <citation type="submission" date="2019-03" db="EMBL/GenBank/DDBJ databases">
        <title>First draft genome of Liparis tanakae, snailfish: a comprehensive survey of snailfish specific genes.</title>
        <authorList>
            <person name="Kim W."/>
            <person name="Song I."/>
            <person name="Jeong J.-H."/>
            <person name="Kim D."/>
            <person name="Kim S."/>
            <person name="Ryu S."/>
            <person name="Song J.Y."/>
            <person name="Lee S.K."/>
        </authorList>
    </citation>
    <scope>NUCLEOTIDE SEQUENCE [LARGE SCALE GENOMIC DNA]</scope>
    <source>
        <tissue evidence="2">Muscle</tissue>
    </source>
</reference>
<keyword evidence="3" id="KW-1185">Reference proteome</keyword>
<proteinExistence type="predicted"/>
<accession>A0A4Z2JFL3</accession>
<name>A0A4Z2JFL3_9TELE</name>
<dbReference type="AlphaFoldDB" id="A0A4Z2JFL3"/>
<feature type="region of interest" description="Disordered" evidence="1">
    <location>
        <begin position="1"/>
        <end position="28"/>
    </location>
</feature>
<gene>
    <name evidence="2" type="ORF">EYF80_001387</name>
</gene>
<comment type="caution">
    <text evidence="2">The sequence shown here is derived from an EMBL/GenBank/DDBJ whole genome shotgun (WGS) entry which is preliminary data.</text>
</comment>
<evidence type="ECO:0000313" key="3">
    <source>
        <dbReference type="Proteomes" id="UP000314294"/>
    </source>
</evidence>
<evidence type="ECO:0000313" key="2">
    <source>
        <dbReference type="EMBL" id="TNN88604.1"/>
    </source>
</evidence>